<protein>
    <submittedName>
        <fullName evidence="1">Uncharacterized protein</fullName>
    </submittedName>
</protein>
<dbReference type="AlphaFoldDB" id="A0A1S1P5X5"/>
<sequence length="61" mass="6612">MRSLVRSAIARGSDPVARLQEFRTLQLAAIAMSHDSTVAQTAEQLVLAADFTLQKLRAAKS</sequence>
<evidence type="ECO:0000313" key="1">
    <source>
        <dbReference type="EMBL" id="OHV16681.1"/>
    </source>
</evidence>
<organism evidence="1 2">
    <name type="scientific">Methylorubrum extorquens</name>
    <name type="common">Methylobacterium dichloromethanicum</name>
    <name type="synonym">Methylobacterium extorquens</name>
    <dbReference type="NCBI Taxonomy" id="408"/>
    <lineage>
        <taxon>Bacteria</taxon>
        <taxon>Pseudomonadati</taxon>
        <taxon>Pseudomonadota</taxon>
        <taxon>Alphaproteobacteria</taxon>
        <taxon>Hyphomicrobiales</taxon>
        <taxon>Methylobacteriaceae</taxon>
        <taxon>Methylorubrum</taxon>
    </lineage>
</organism>
<comment type="caution">
    <text evidence="1">The sequence shown here is derived from an EMBL/GenBank/DDBJ whole genome shotgun (WGS) entry which is preliminary data.</text>
</comment>
<proteinExistence type="predicted"/>
<dbReference type="EMBL" id="MNAO01000101">
    <property type="protein sequence ID" value="OHV16681.1"/>
    <property type="molecule type" value="Genomic_DNA"/>
</dbReference>
<gene>
    <name evidence="1" type="ORF">BK022_10555</name>
</gene>
<name>A0A1S1P5X5_METEX</name>
<reference evidence="1 2" key="1">
    <citation type="submission" date="2016-10" db="EMBL/GenBank/DDBJ databases">
        <title>Draft genome sequence of Methylobacterium extorquens CP3, a seed endophyte of Crotalaria pumila with plant growth-promoting and metal tolerance properties.</title>
        <authorList>
            <person name="Sanchez-Lopez A.S."/>
            <person name="Van Hamme J.D."/>
            <person name="Thijs S."/>
            <person name="Mcammond B.M."/>
            <person name="Stevens V."/>
            <person name="Gonzalez-Chavez M.D.C."/>
            <person name="Vangronsveld J."/>
        </authorList>
    </citation>
    <scope>NUCLEOTIDE SEQUENCE [LARGE SCALE GENOMIC DNA]</scope>
    <source>
        <strain evidence="1 2">CP3</strain>
    </source>
</reference>
<accession>A0A1S1P5X5</accession>
<evidence type="ECO:0000313" key="2">
    <source>
        <dbReference type="Proteomes" id="UP000180215"/>
    </source>
</evidence>
<dbReference type="Proteomes" id="UP000180215">
    <property type="component" value="Unassembled WGS sequence"/>
</dbReference>